<protein>
    <submittedName>
        <fullName evidence="1">Uncharacterized protein</fullName>
    </submittedName>
</protein>
<comment type="caution">
    <text evidence="1">The sequence shown here is derived from an EMBL/GenBank/DDBJ whole genome shotgun (WGS) entry which is preliminary data.</text>
</comment>
<name>A0A645DLH5_9ZZZZ</name>
<accession>A0A645DLH5</accession>
<dbReference type="EMBL" id="VSSQ01037432">
    <property type="protein sequence ID" value="MPM90115.1"/>
    <property type="molecule type" value="Genomic_DNA"/>
</dbReference>
<reference evidence="1" key="1">
    <citation type="submission" date="2019-08" db="EMBL/GenBank/DDBJ databases">
        <authorList>
            <person name="Kucharzyk K."/>
            <person name="Murdoch R.W."/>
            <person name="Higgins S."/>
            <person name="Loffler F."/>
        </authorList>
    </citation>
    <scope>NUCLEOTIDE SEQUENCE</scope>
</reference>
<sequence>MILRVLPEPVHERKLHAVEIGGVVGGHVGLRCCNAPFKAAFVWLQLFHEDLKQRCARQLVLAHERNLVARLHDKAYVVQHLAPGDCLGDAADGEDVVAHFAVGFEVDKRVAARGGREVVHLEVIEHLLAARRLFGLGGVRAEA</sequence>
<proteinExistence type="predicted"/>
<dbReference type="AlphaFoldDB" id="A0A645DLH5"/>
<organism evidence="1">
    <name type="scientific">bioreactor metagenome</name>
    <dbReference type="NCBI Taxonomy" id="1076179"/>
    <lineage>
        <taxon>unclassified sequences</taxon>
        <taxon>metagenomes</taxon>
        <taxon>ecological metagenomes</taxon>
    </lineage>
</organism>
<evidence type="ECO:0000313" key="1">
    <source>
        <dbReference type="EMBL" id="MPM90115.1"/>
    </source>
</evidence>
<gene>
    <name evidence="1" type="ORF">SDC9_137232</name>
</gene>